<evidence type="ECO:0000256" key="2">
    <source>
        <dbReference type="ARBA" id="ARBA00005831"/>
    </source>
</evidence>
<evidence type="ECO:0000256" key="8">
    <source>
        <dbReference type="ARBA" id="ARBA00031345"/>
    </source>
</evidence>
<evidence type="ECO:0000256" key="5">
    <source>
        <dbReference type="ARBA" id="ARBA00022927"/>
    </source>
</evidence>
<evidence type="ECO:0000256" key="6">
    <source>
        <dbReference type="ARBA" id="ARBA00023034"/>
    </source>
</evidence>
<dbReference type="PANTHER" id="PTHR21443">
    <property type="entry name" value="CONSERVED OLIGOMERIC GOLGI COMPLEX COMPONENT 7"/>
    <property type="match status" value="1"/>
</dbReference>
<gene>
    <name evidence="10" type="primary">LOC111085260</name>
</gene>
<dbReference type="Proteomes" id="UP000694941">
    <property type="component" value="Unplaced"/>
</dbReference>
<keyword evidence="6" id="KW-0333">Golgi apparatus</keyword>
<keyword evidence="4" id="KW-0813">Transport</keyword>
<dbReference type="GeneID" id="111085260"/>
<evidence type="ECO:0000313" key="10">
    <source>
        <dbReference type="RefSeq" id="XP_022238693.1"/>
    </source>
</evidence>
<dbReference type="RefSeq" id="XP_022238693.1">
    <property type="nucleotide sequence ID" value="XM_022382985.1"/>
</dbReference>
<evidence type="ECO:0000256" key="1">
    <source>
        <dbReference type="ARBA" id="ARBA00004395"/>
    </source>
</evidence>
<evidence type="ECO:0000256" key="3">
    <source>
        <dbReference type="ARBA" id="ARBA00020984"/>
    </source>
</evidence>
<comment type="similarity">
    <text evidence="2">Belongs to the COG7 family.</text>
</comment>
<protein>
    <recommendedName>
        <fullName evidence="3">Conserved oligomeric Golgi complex subunit 7</fullName>
    </recommendedName>
    <alternativeName>
        <fullName evidence="8">Component of oligomeric Golgi complex 7</fullName>
    </alternativeName>
</protein>
<evidence type="ECO:0000256" key="7">
    <source>
        <dbReference type="ARBA" id="ARBA00023136"/>
    </source>
</evidence>
<keyword evidence="9" id="KW-1185">Reference proteome</keyword>
<comment type="subcellular location">
    <subcellularLocation>
        <location evidence="1">Golgi apparatus membrane</location>
        <topology evidence="1">Peripheral membrane protein</topology>
    </subcellularLocation>
</comment>
<dbReference type="PANTHER" id="PTHR21443:SF0">
    <property type="entry name" value="CONSERVED OLIGOMERIC GOLGI COMPLEX SUBUNIT 7"/>
    <property type="match status" value="1"/>
</dbReference>
<organism evidence="9 10">
    <name type="scientific">Limulus polyphemus</name>
    <name type="common">Atlantic horseshoe crab</name>
    <dbReference type="NCBI Taxonomy" id="6850"/>
    <lineage>
        <taxon>Eukaryota</taxon>
        <taxon>Metazoa</taxon>
        <taxon>Ecdysozoa</taxon>
        <taxon>Arthropoda</taxon>
        <taxon>Chelicerata</taxon>
        <taxon>Merostomata</taxon>
        <taxon>Xiphosura</taxon>
        <taxon>Limulidae</taxon>
        <taxon>Limulus</taxon>
    </lineage>
</organism>
<keyword evidence="7" id="KW-0472">Membrane</keyword>
<evidence type="ECO:0000313" key="9">
    <source>
        <dbReference type="Proteomes" id="UP000694941"/>
    </source>
</evidence>
<keyword evidence="5" id="KW-0653">Protein transport</keyword>
<accession>A0ABM1S4Y8</accession>
<proteinExistence type="inferred from homology"/>
<evidence type="ECO:0000256" key="4">
    <source>
        <dbReference type="ARBA" id="ARBA00022448"/>
    </source>
</evidence>
<dbReference type="Pfam" id="PF10191">
    <property type="entry name" value="COG7"/>
    <property type="match status" value="1"/>
</dbReference>
<dbReference type="InterPro" id="IPR019335">
    <property type="entry name" value="COG7"/>
</dbReference>
<sequence>MSALSQISKVDERDCHPLTEHLLQQWRQIVEIDPDGTITDWLNNFYDILSSTWHSQTSWLGQVFLDLSSVEILSEVIVDVLSSLEPSLHFCIKAALKQQDSPLLFLIDLKQITDRFARGIELAITSFDSDNLQKPHTAMLAQTLYAPYRPLIEKYASLEGRLLHSQLSTVCFVRLVFFFFIHTCIWKCSPNAFTRFMGV</sequence>
<name>A0ABM1S4Y8_LIMPO</name>
<reference evidence="10" key="1">
    <citation type="submission" date="2025-08" db="UniProtKB">
        <authorList>
            <consortium name="RefSeq"/>
        </authorList>
    </citation>
    <scope>IDENTIFICATION</scope>
    <source>
        <tissue evidence="10">Muscle</tissue>
    </source>
</reference>